<proteinExistence type="predicted"/>
<gene>
    <name evidence="1" type="ORF">EA795_20730</name>
</gene>
<dbReference type="Proteomes" id="UP000269134">
    <property type="component" value="Unassembled WGS sequence"/>
</dbReference>
<name>A0ABX9URR7_9GAMM</name>
<dbReference type="EMBL" id="RFFL01000068">
    <property type="protein sequence ID" value="RMH95885.1"/>
    <property type="molecule type" value="Genomic_DNA"/>
</dbReference>
<protein>
    <submittedName>
        <fullName evidence="1">Uncharacterized protein</fullName>
    </submittedName>
</protein>
<evidence type="ECO:0000313" key="2">
    <source>
        <dbReference type="Proteomes" id="UP000269134"/>
    </source>
</evidence>
<reference evidence="1 2" key="1">
    <citation type="submission" date="2018-10" db="EMBL/GenBank/DDBJ databases">
        <title>Pseudomonas sp. GL14 genome.</title>
        <authorList>
            <person name="Peng J."/>
            <person name="Liu Z.-P."/>
        </authorList>
    </citation>
    <scope>NUCLEOTIDE SEQUENCE [LARGE SCALE GENOMIC DNA]</scope>
    <source>
        <strain evidence="1 2">GL14</strain>
    </source>
</reference>
<keyword evidence="2" id="KW-1185">Reference proteome</keyword>
<sequence length="107" mass="11296">MPGGAAEPEYVVRGQAFAWALRLLVAGVAVTAQLTGTVTVDREEGAAGIAGFDLFIAPGVPVVPTDWIGRTVILDYISTSAGETTETRRFTGQISGPTWNPITRLLH</sequence>
<accession>A0ABX9URR7</accession>
<evidence type="ECO:0000313" key="1">
    <source>
        <dbReference type="EMBL" id="RMH95885.1"/>
    </source>
</evidence>
<feature type="non-terminal residue" evidence="1">
    <location>
        <position position="107"/>
    </location>
</feature>
<organism evidence="1 2">
    <name type="scientific">Stutzerimonas nitrititolerans</name>
    <dbReference type="NCBI Taxonomy" id="2482751"/>
    <lineage>
        <taxon>Bacteria</taxon>
        <taxon>Pseudomonadati</taxon>
        <taxon>Pseudomonadota</taxon>
        <taxon>Gammaproteobacteria</taxon>
        <taxon>Pseudomonadales</taxon>
        <taxon>Pseudomonadaceae</taxon>
        <taxon>Stutzerimonas</taxon>
    </lineage>
</organism>
<comment type="caution">
    <text evidence="1">The sequence shown here is derived from an EMBL/GenBank/DDBJ whole genome shotgun (WGS) entry which is preliminary data.</text>
</comment>